<evidence type="ECO:0000313" key="10">
    <source>
        <dbReference type="Proteomes" id="UP000193431"/>
    </source>
</evidence>
<accession>A0A1W6MLB4</accession>
<sequence>MMNNWFQEIQDSGPIYKETVMNRFPVEPFNTVSNFIFLATILYFSYLIYKSDKKHLFLTICMPVYLIGFIGGTVYHATRSAEIWLLMDWVPIVLLCLACSIYFLIRAKTTLLSKIVLLFVVILLNILPRWLDFPARFSTSLGYVGTGAAVVLPLVFYGKSIKWRYFGNIILSILSFIAAVSFRTLDRLQDLDMFWMGTHWLWHTLGGVAVFFLMRYIYLDQEKSVGAESREQRKLV</sequence>
<dbReference type="GO" id="GO:0006672">
    <property type="term" value="P:ceramide metabolic process"/>
    <property type="evidence" value="ECO:0007669"/>
    <property type="project" value="InterPro"/>
</dbReference>
<organism evidence="9 10">
    <name type="scientific">Nonlabens spongiae</name>
    <dbReference type="NCBI Taxonomy" id="331648"/>
    <lineage>
        <taxon>Bacteria</taxon>
        <taxon>Pseudomonadati</taxon>
        <taxon>Bacteroidota</taxon>
        <taxon>Flavobacteriia</taxon>
        <taxon>Flavobacteriales</taxon>
        <taxon>Flavobacteriaceae</taxon>
        <taxon>Nonlabens</taxon>
    </lineage>
</organism>
<dbReference type="STRING" id="331648.BST97_10560"/>
<feature type="binding site" evidence="7">
    <location>
        <position position="199"/>
    </location>
    <ligand>
        <name>Zn(2+)</name>
        <dbReference type="ChEBI" id="CHEBI:29105"/>
        <note>catalytic</note>
    </ligand>
</feature>
<comment type="subcellular location">
    <subcellularLocation>
        <location evidence="1">Membrane</location>
        <topology evidence="1">Multi-pass membrane protein</topology>
    </subcellularLocation>
</comment>
<reference evidence="9 10" key="1">
    <citation type="submission" date="2016-11" db="EMBL/GenBank/DDBJ databases">
        <title>Trade-off between light-utilization and light-protection in marine flavobacteria.</title>
        <authorList>
            <person name="Kumagai Y."/>
        </authorList>
    </citation>
    <scope>NUCLEOTIDE SEQUENCE [LARGE SCALE GENOMIC DNA]</scope>
    <source>
        <strain evidence="9 10">JCM 13191</strain>
    </source>
</reference>
<keyword evidence="3" id="KW-0378">Hydrolase</keyword>
<dbReference type="Proteomes" id="UP000193431">
    <property type="component" value="Chromosome"/>
</dbReference>
<dbReference type="Pfam" id="PF05875">
    <property type="entry name" value="Ceramidase"/>
    <property type="match status" value="1"/>
</dbReference>
<feature type="transmembrane region" description="Helical" evidence="8">
    <location>
        <begin position="56"/>
        <end position="77"/>
    </location>
</feature>
<keyword evidence="10" id="KW-1185">Reference proteome</keyword>
<keyword evidence="7" id="KW-0862">Zinc</keyword>
<protein>
    <recommendedName>
        <fullName evidence="11">Ceramidase</fullName>
    </recommendedName>
</protein>
<evidence type="ECO:0000313" key="9">
    <source>
        <dbReference type="EMBL" id="ARN78391.1"/>
    </source>
</evidence>
<keyword evidence="6" id="KW-0479">Metal-binding</keyword>
<feature type="transmembrane region" description="Helical" evidence="8">
    <location>
        <begin position="111"/>
        <end position="131"/>
    </location>
</feature>
<feature type="transmembrane region" description="Helical" evidence="8">
    <location>
        <begin position="83"/>
        <end position="104"/>
    </location>
</feature>
<keyword evidence="2 8" id="KW-0812">Transmembrane</keyword>
<dbReference type="AlphaFoldDB" id="A0A1W6MLB4"/>
<proteinExistence type="predicted"/>
<evidence type="ECO:0000256" key="8">
    <source>
        <dbReference type="SAM" id="Phobius"/>
    </source>
</evidence>
<keyword evidence="6" id="KW-0106">Calcium</keyword>
<evidence type="ECO:0000256" key="3">
    <source>
        <dbReference type="ARBA" id="ARBA00022801"/>
    </source>
</evidence>
<dbReference type="GO" id="GO:0046872">
    <property type="term" value="F:metal ion binding"/>
    <property type="evidence" value="ECO:0007669"/>
    <property type="project" value="UniProtKB-KW"/>
</dbReference>
<dbReference type="OrthoDB" id="946254at2"/>
<dbReference type="EMBL" id="CP019344">
    <property type="protein sequence ID" value="ARN78391.1"/>
    <property type="molecule type" value="Genomic_DNA"/>
</dbReference>
<evidence type="ECO:0000256" key="7">
    <source>
        <dbReference type="PIRSR" id="PIRSR608901-2"/>
    </source>
</evidence>
<dbReference type="GO" id="GO:0016020">
    <property type="term" value="C:membrane"/>
    <property type="evidence" value="ECO:0007669"/>
    <property type="project" value="UniProtKB-SubCell"/>
</dbReference>
<evidence type="ECO:0008006" key="11">
    <source>
        <dbReference type="Google" id="ProtNLM"/>
    </source>
</evidence>
<keyword evidence="4 8" id="KW-1133">Transmembrane helix</keyword>
<name>A0A1W6MLB4_9FLAO</name>
<feature type="binding site" evidence="7">
    <location>
        <position position="76"/>
    </location>
    <ligand>
        <name>Zn(2+)</name>
        <dbReference type="ChEBI" id="CHEBI:29105"/>
        <note>catalytic</note>
    </ligand>
</feature>
<evidence type="ECO:0000256" key="4">
    <source>
        <dbReference type="ARBA" id="ARBA00022989"/>
    </source>
</evidence>
<feature type="transmembrane region" description="Helical" evidence="8">
    <location>
        <begin position="137"/>
        <end position="158"/>
    </location>
</feature>
<evidence type="ECO:0000256" key="2">
    <source>
        <dbReference type="ARBA" id="ARBA00022692"/>
    </source>
</evidence>
<dbReference type="GO" id="GO:0016811">
    <property type="term" value="F:hydrolase activity, acting on carbon-nitrogen (but not peptide) bonds, in linear amides"/>
    <property type="evidence" value="ECO:0007669"/>
    <property type="project" value="InterPro"/>
</dbReference>
<gene>
    <name evidence="9" type="ORF">BST97_10560</name>
</gene>
<feature type="transmembrane region" description="Helical" evidence="8">
    <location>
        <begin position="31"/>
        <end position="49"/>
    </location>
</feature>
<feature type="binding site" evidence="6">
    <location>
        <position position="27"/>
    </location>
    <ligand>
        <name>Ca(2+)</name>
        <dbReference type="ChEBI" id="CHEBI:29108"/>
    </ligand>
</feature>
<comment type="cofactor">
    <cofactor evidence="7">
        <name>Zn(2+)</name>
        <dbReference type="ChEBI" id="CHEBI:29105"/>
    </cofactor>
</comment>
<feature type="transmembrane region" description="Helical" evidence="8">
    <location>
        <begin position="200"/>
        <end position="218"/>
    </location>
</feature>
<dbReference type="InterPro" id="IPR008901">
    <property type="entry name" value="ACER"/>
</dbReference>
<evidence type="ECO:0000256" key="6">
    <source>
        <dbReference type="PIRSR" id="PIRSR608901-1"/>
    </source>
</evidence>
<evidence type="ECO:0000256" key="5">
    <source>
        <dbReference type="ARBA" id="ARBA00023136"/>
    </source>
</evidence>
<evidence type="ECO:0000256" key="1">
    <source>
        <dbReference type="ARBA" id="ARBA00004141"/>
    </source>
</evidence>
<feature type="binding site" evidence="7">
    <location>
        <position position="203"/>
    </location>
    <ligand>
        <name>Zn(2+)</name>
        <dbReference type="ChEBI" id="CHEBI:29105"/>
        <note>catalytic</note>
    </ligand>
</feature>
<feature type="transmembrane region" description="Helical" evidence="8">
    <location>
        <begin position="165"/>
        <end position="185"/>
    </location>
</feature>
<keyword evidence="5 8" id="KW-0472">Membrane</keyword>